<dbReference type="InParanoid" id="A0A0D0BRE7"/>
<evidence type="ECO:0008006" key="3">
    <source>
        <dbReference type="Google" id="ProtNLM"/>
    </source>
</evidence>
<dbReference type="STRING" id="930992.A0A0D0BRE7"/>
<dbReference type="AlphaFoldDB" id="A0A0D0BRE7"/>
<protein>
    <recommendedName>
        <fullName evidence="3">C2 domain-containing protein</fullName>
    </recommendedName>
</protein>
<evidence type="ECO:0000313" key="2">
    <source>
        <dbReference type="Proteomes" id="UP000054485"/>
    </source>
</evidence>
<name>A0A0D0BRE7_9AGAM</name>
<proteinExistence type="predicted"/>
<dbReference type="EMBL" id="KN835170">
    <property type="protein sequence ID" value="KIK45613.1"/>
    <property type="molecule type" value="Genomic_DNA"/>
</dbReference>
<reference evidence="2" key="2">
    <citation type="submission" date="2015-01" db="EMBL/GenBank/DDBJ databases">
        <title>Evolutionary Origins and Diversification of the Mycorrhizal Mutualists.</title>
        <authorList>
            <consortium name="DOE Joint Genome Institute"/>
            <consortium name="Mycorrhizal Genomics Consortium"/>
            <person name="Kohler A."/>
            <person name="Kuo A."/>
            <person name="Nagy L.G."/>
            <person name="Floudas D."/>
            <person name="Copeland A."/>
            <person name="Barry K.W."/>
            <person name="Cichocki N."/>
            <person name="Veneault-Fourrey C."/>
            <person name="LaButti K."/>
            <person name="Lindquist E.A."/>
            <person name="Lipzen A."/>
            <person name="Lundell T."/>
            <person name="Morin E."/>
            <person name="Murat C."/>
            <person name="Riley R."/>
            <person name="Ohm R."/>
            <person name="Sun H."/>
            <person name="Tunlid A."/>
            <person name="Henrissat B."/>
            <person name="Grigoriev I.V."/>
            <person name="Hibbett D.S."/>
            <person name="Martin F."/>
        </authorList>
    </citation>
    <scope>NUCLEOTIDE SEQUENCE [LARGE SCALE GENOMIC DNA]</scope>
    <source>
        <strain evidence="2">UH-Slu-Lm8-n1</strain>
    </source>
</reference>
<evidence type="ECO:0000313" key="1">
    <source>
        <dbReference type="EMBL" id="KIK45613.1"/>
    </source>
</evidence>
<sequence length="141" mass="15895">LTLGFRLIPAGFHIAITADNAECQTSNKPVYLNQTVLEWNEHILLPCELSSKVRVSVYASFELGPMLCHGEVLRTLEISVGELLDRSEKSRPIIFQPEREEVVSPCTSLFMTVVQRIFDENDAAVLCLLHTTVSDQYNLIF</sequence>
<dbReference type="HOGENOM" id="CLU_118396_0_0_1"/>
<organism evidence="1 2">
    <name type="scientific">Suillus luteus UH-Slu-Lm8-n1</name>
    <dbReference type="NCBI Taxonomy" id="930992"/>
    <lineage>
        <taxon>Eukaryota</taxon>
        <taxon>Fungi</taxon>
        <taxon>Dikarya</taxon>
        <taxon>Basidiomycota</taxon>
        <taxon>Agaricomycotina</taxon>
        <taxon>Agaricomycetes</taxon>
        <taxon>Agaricomycetidae</taxon>
        <taxon>Boletales</taxon>
        <taxon>Suillineae</taxon>
        <taxon>Suillaceae</taxon>
        <taxon>Suillus</taxon>
    </lineage>
</organism>
<feature type="non-terminal residue" evidence="1">
    <location>
        <position position="141"/>
    </location>
</feature>
<accession>A0A0D0BRE7</accession>
<keyword evidence="2" id="KW-1185">Reference proteome</keyword>
<gene>
    <name evidence="1" type="ORF">CY34DRAFT_77649</name>
</gene>
<dbReference type="OrthoDB" id="2692158at2759"/>
<dbReference type="Proteomes" id="UP000054485">
    <property type="component" value="Unassembled WGS sequence"/>
</dbReference>
<reference evidence="1 2" key="1">
    <citation type="submission" date="2014-04" db="EMBL/GenBank/DDBJ databases">
        <authorList>
            <consortium name="DOE Joint Genome Institute"/>
            <person name="Kuo A."/>
            <person name="Ruytinx J."/>
            <person name="Rineau F."/>
            <person name="Colpaert J."/>
            <person name="Kohler A."/>
            <person name="Nagy L.G."/>
            <person name="Floudas D."/>
            <person name="Copeland A."/>
            <person name="Barry K.W."/>
            <person name="Cichocki N."/>
            <person name="Veneault-Fourrey C."/>
            <person name="LaButti K."/>
            <person name="Lindquist E.A."/>
            <person name="Lipzen A."/>
            <person name="Lundell T."/>
            <person name="Morin E."/>
            <person name="Murat C."/>
            <person name="Sun H."/>
            <person name="Tunlid A."/>
            <person name="Henrissat B."/>
            <person name="Grigoriev I.V."/>
            <person name="Hibbett D.S."/>
            <person name="Martin F."/>
            <person name="Nordberg H.P."/>
            <person name="Cantor M.N."/>
            <person name="Hua S.X."/>
        </authorList>
    </citation>
    <scope>NUCLEOTIDE SEQUENCE [LARGE SCALE GENOMIC DNA]</scope>
    <source>
        <strain evidence="1 2">UH-Slu-Lm8-n1</strain>
    </source>
</reference>